<evidence type="ECO:0000313" key="4">
    <source>
        <dbReference type="Proteomes" id="UP000011885"/>
    </source>
</evidence>
<keyword evidence="2" id="KW-0472">Membrane</keyword>
<dbReference type="RefSeq" id="WP_008687203.1">
    <property type="nucleotide sequence ID" value="NZ_ANOH01000413.1"/>
</dbReference>
<proteinExistence type="predicted"/>
<reference evidence="3 4" key="1">
    <citation type="journal article" date="2013" name="Mar. Genomics">
        <title>Expression of sulfatases in Rhodopirellula baltica and the diversity of sulfatases in the genus Rhodopirellula.</title>
        <authorList>
            <person name="Wegner C.E."/>
            <person name="Richter-Heitmann T."/>
            <person name="Klindworth A."/>
            <person name="Klockow C."/>
            <person name="Richter M."/>
            <person name="Achstetter T."/>
            <person name="Glockner F.O."/>
            <person name="Harder J."/>
        </authorList>
    </citation>
    <scope>NUCLEOTIDE SEQUENCE [LARGE SCALE GENOMIC DNA]</scope>
    <source>
        <strain evidence="3 4">SM41</strain>
    </source>
</reference>
<evidence type="ECO:0000313" key="3">
    <source>
        <dbReference type="EMBL" id="EMI52621.1"/>
    </source>
</evidence>
<feature type="transmembrane region" description="Helical" evidence="2">
    <location>
        <begin position="21"/>
        <end position="40"/>
    </location>
</feature>
<dbReference type="PATRIC" id="fig|1263870.3.peg.6289"/>
<protein>
    <submittedName>
        <fullName evidence="3">Uncharacterized protein</fullName>
    </submittedName>
</protein>
<dbReference type="EMBL" id="ANOH01000413">
    <property type="protein sequence ID" value="EMI52621.1"/>
    <property type="molecule type" value="Genomic_DNA"/>
</dbReference>
<dbReference type="AlphaFoldDB" id="M5U420"/>
<accession>M5U420</accession>
<gene>
    <name evidence="3" type="ORF">RSSM_05932</name>
</gene>
<keyword evidence="4" id="KW-1185">Reference proteome</keyword>
<organism evidence="3 4">
    <name type="scientific">Rhodopirellula sallentina SM41</name>
    <dbReference type="NCBI Taxonomy" id="1263870"/>
    <lineage>
        <taxon>Bacteria</taxon>
        <taxon>Pseudomonadati</taxon>
        <taxon>Planctomycetota</taxon>
        <taxon>Planctomycetia</taxon>
        <taxon>Pirellulales</taxon>
        <taxon>Pirellulaceae</taxon>
        <taxon>Rhodopirellula</taxon>
    </lineage>
</organism>
<evidence type="ECO:0000256" key="2">
    <source>
        <dbReference type="SAM" id="Phobius"/>
    </source>
</evidence>
<evidence type="ECO:0000256" key="1">
    <source>
        <dbReference type="SAM" id="MobiDB-lite"/>
    </source>
</evidence>
<name>M5U420_9BACT</name>
<keyword evidence="2" id="KW-1133">Transmembrane helix</keyword>
<keyword evidence="2" id="KW-0812">Transmembrane</keyword>
<comment type="caution">
    <text evidence="3">The sequence shown here is derived from an EMBL/GenBank/DDBJ whole genome shotgun (WGS) entry which is preliminary data.</text>
</comment>
<dbReference type="Proteomes" id="UP000011885">
    <property type="component" value="Unassembled WGS sequence"/>
</dbReference>
<feature type="region of interest" description="Disordered" evidence="1">
    <location>
        <begin position="125"/>
        <end position="147"/>
    </location>
</feature>
<sequence>MSCRWKQTISLRSSARRAGASLIDVAVGAAVLSIMLIPAMKMMGESSTRIAHVGLQDALLFEAERAIETTKMSLCDVTAFDSASGTIDTAVSDNPITEGRAQVEFVADPDIAGLLTIIATAYQDTNGNRRPDSGEPQEVLQTQWSRP</sequence>